<dbReference type="Proteomes" id="UP000644727">
    <property type="component" value="Unassembled WGS sequence"/>
</dbReference>
<organism evidence="2 3">
    <name type="scientific">Brachybacterium epidermidis</name>
    <dbReference type="NCBI Taxonomy" id="2781983"/>
    <lineage>
        <taxon>Bacteria</taxon>
        <taxon>Bacillati</taxon>
        <taxon>Actinomycetota</taxon>
        <taxon>Actinomycetes</taxon>
        <taxon>Micrococcales</taxon>
        <taxon>Dermabacteraceae</taxon>
        <taxon>Brachybacterium</taxon>
    </lineage>
</organism>
<feature type="transmembrane region" description="Helical" evidence="1">
    <location>
        <begin position="6"/>
        <end position="24"/>
    </location>
</feature>
<feature type="transmembrane region" description="Helical" evidence="1">
    <location>
        <begin position="45"/>
        <end position="66"/>
    </location>
</feature>
<proteinExistence type="predicted"/>
<accession>A0ABR9W0F8</accession>
<gene>
    <name evidence="2" type="ORF">IOE58_06975</name>
</gene>
<reference evidence="2 3" key="1">
    <citation type="submission" date="2020-10" db="EMBL/GenBank/DDBJ databases">
        <title>Draft genome and description of Brachybacterium epidermidis sp nov.</title>
        <authorList>
            <person name="Boxberger M."/>
            <person name="La Scola B."/>
        </authorList>
    </citation>
    <scope>NUCLEOTIDE SEQUENCE [LARGE SCALE GENOMIC DNA]</scope>
    <source>
        <strain evidence="2 3">Marseille-Q2903</strain>
    </source>
</reference>
<evidence type="ECO:0000256" key="1">
    <source>
        <dbReference type="SAM" id="Phobius"/>
    </source>
</evidence>
<keyword evidence="3" id="KW-1185">Reference proteome</keyword>
<keyword evidence="1" id="KW-0472">Membrane</keyword>
<feature type="transmembrane region" description="Helical" evidence="1">
    <location>
        <begin position="122"/>
        <end position="146"/>
    </location>
</feature>
<protein>
    <submittedName>
        <fullName evidence="2">DUF981 family protein</fullName>
    </submittedName>
</protein>
<sequence length="287" mass="30820">MIIYNTIMAIAAGAGLLTLVLFLRELLGMRRPAADGALRPVAYDGWALSFGVLAAVLITTGLHMTLVWPLEELPFDNIIFGEPALAFGLLMAALAFFLWRRRDELRASTNPLRDFFETLRPLTPFIVGMGLACIAILFAGNIYTLFAAPEWEPISGYFAKWPWFEAAIISGLYGIIGIAAALFPFAMHGVVDANAHRYPHVVTQASSTGKRAAGAHATDADGAADRESDAEAARAAAATEQAVVPGLAKLVVALLVTAGLFLLLFGALNYYTHVGMIVNELELGMRP</sequence>
<feature type="transmembrane region" description="Helical" evidence="1">
    <location>
        <begin position="250"/>
        <end position="271"/>
    </location>
</feature>
<evidence type="ECO:0000313" key="3">
    <source>
        <dbReference type="Proteomes" id="UP000644727"/>
    </source>
</evidence>
<dbReference type="InterPro" id="IPR009324">
    <property type="entry name" value="DUF981"/>
</dbReference>
<dbReference type="Pfam" id="PF06168">
    <property type="entry name" value="DUF981"/>
    <property type="match status" value="1"/>
</dbReference>
<keyword evidence="1" id="KW-1133">Transmembrane helix</keyword>
<feature type="transmembrane region" description="Helical" evidence="1">
    <location>
        <begin position="166"/>
        <end position="187"/>
    </location>
</feature>
<keyword evidence="1" id="KW-0812">Transmembrane</keyword>
<comment type="caution">
    <text evidence="2">The sequence shown here is derived from an EMBL/GenBank/DDBJ whole genome shotgun (WGS) entry which is preliminary data.</text>
</comment>
<dbReference type="RefSeq" id="WP_193865679.1">
    <property type="nucleotide sequence ID" value="NZ_JADEYR010000005.1"/>
</dbReference>
<name>A0ABR9W0F8_9MICO</name>
<feature type="transmembrane region" description="Helical" evidence="1">
    <location>
        <begin position="78"/>
        <end position="99"/>
    </location>
</feature>
<evidence type="ECO:0000313" key="2">
    <source>
        <dbReference type="EMBL" id="MBE9403939.1"/>
    </source>
</evidence>
<dbReference type="EMBL" id="JADEYR010000005">
    <property type="protein sequence ID" value="MBE9403939.1"/>
    <property type="molecule type" value="Genomic_DNA"/>
</dbReference>